<dbReference type="SUPFAM" id="SSF161266">
    <property type="entry name" value="Gam-like"/>
    <property type="match status" value="1"/>
</dbReference>
<sequence>MLDRVIDEQLNIDEEQKESWRVKDDLMADWCLEKLQLMEAEYKRFEMVANERIITLESSLDKEFERYDNERSFFLSKLQEYFETVDAKETKTQMTYKLPSGTLKVKKEQAVIEKDDALLLEYLKRDYPEFVKVIEKPNYAEFKKILMITDDGIVNMKTGELMDVEGLRKGLRPAEFEIKF</sequence>
<evidence type="ECO:0000313" key="2">
    <source>
        <dbReference type="Proteomes" id="UP000180254"/>
    </source>
</evidence>
<dbReference type="Proteomes" id="UP000180254">
    <property type="component" value="Unassembled WGS sequence"/>
</dbReference>
<accession>A0A1S1V9C5</accession>
<dbReference type="Pfam" id="PF07352">
    <property type="entry name" value="Phage_Mu_Gam"/>
    <property type="match status" value="1"/>
</dbReference>
<dbReference type="RefSeq" id="WP_071062060.1">
    <property type="nucleotide sequence ID" value="NZ_MKIE01000002.1"/>
</dbReference>
<name>A0A1S1V9C5_9FIRM</name>
<protein>
    <submittedName>
        <fullName evidence="1">Bacteriophage Mu Gam like protein</fullName>
    </submittedName>
</protein>
<dbReference type="OrthoDB" id="1707526at2"/>
<keyword evidence="2" id="KW-1185">Reference proteome</keyword>
<proteinExistence type="predicted"/>
<gene>
    <name evidence="1" type="ORF">EUAN_08980</name>
</gene>
<dbReference type="EMBL" id="MKIE01000002">
    <property type="protein sequence ID" value="OHW63114.1"/>
    <property type="molecule type" value="Genomic_DNA"/>
</dbReference>
<dbReference type="GO" id="GO:0042262">
    <property type="term" value="P:DNA protection"/>
    <property type="evidence" value="ECO:0007669"/>
    <property type="project" value="InterPro"/>
</dbReference>
<dbReference type="InterPro" id="IPR009951">
    <property type="entry name" value="Host-nuc_inhib_Gam"/>
</dbReference>
<comment type="caution">
    <text evidence="1">The sequence shown here is derived from an EMBL/GenBank/DDBJ whole genome shotgun (WGS) entry which is preliminary data.</text>
</comment>
<dbReference type="GO" id="GO:0003690">
    <property type="term" value="F:double-stranded DNA binding"/>
    <property type="evidence" value="ECO:0007669"/>
    <property type="project" value="InterPro"/>
</dbReference>
<evidence type="ECO:0000313" key="1">
    <source>
        <dbReference type="EMBL" id="OHW63114.1"/>
    </source>
</evidence>
<dbReference type="AlphaFoldDB" id="A0A1S1V9C5"/>
<organism evidence="1 2">
    <name type="scientific">Andreesenia angusta</name>
    <dbReference type="NCBI Taxonomy" id="39480"/>
    <lineage>
        <taxon>Bacteria</taxon>
        <taxon>Bacillati</taxon>
        <taxon>Bacillota</taxon>
        <taxon>Tissierellia</taxon>
        <taxon>Tissierellales</taxon>
        <taxon>Gottschalkiaceae</taxon>
        <taxon>Andreesenia</taxon>
    </lineage>
</organism>
<dbReference type="STRING" id="39480.EUAN_08980"/>
<reference evidence="1 2" key="1">
    <citation type="submission" date="2016-09" db="EMBL/GenBank/DDBJ databases">
        <title>Genome sequence of Eubacterium angustum.</title>
        <authorList>
            <person name="Poehlein A."/>
            <person name="Daniel R."/>
        </authorList>
    </citation>
    <scope>NUCLEOTIDE SEQUENCE [LARGE SCALE GENOMIC DNA]</scope>
    <source>
        <strain evidence="1 2">DSM 1989</strain>
    </source>
</reference>